<reference evidence="1" key="1">
    <citation type="submission" date="2021-06" db="EMBL/GenBank/DDBJ databases">
        <authorList>
            <person name="Kallberg Y."/>
            <person name="Tangrot J."/>
            <person name="Rosling A."/>
        </authorList>
    </citation>
    <scope>NUCLEOTIDE SEQUENCE</scope>
    <source>
        <strain evidence="1">MA453B</strain>
    </source>
</reference>
<organism evidence="1 2">
    <name type="scientific">Dentiscutata erythropus</name>
    <dbReference type="NCBI Taxonomy" id="1348616"/>
    <lineage>
        <taxon>Eukaryota</taxon>
        <taxon>Fungi</taxon>
        <taxon>Fungi incertae sedis</taxon>
        <taxon>Mucoromycota</taxon>
        <taxon>Glomeromycotina</taxon>
        <taxon>Glomeromycetes</taxon>
        <taxon>Diversisporales</taxon>
        <taxon>Gigasporaceae</taxon>
        <taxon>Dentiscutata</taxon>
    </lineage>
</organism>
<dbReference type="EMBL" id="CAJVPY010006694">
    <property type="protein sequence ID" value="CAG8667668.1"/>
    <property type="molecule type" value="Genomic_DNA"/>
</dbReference>
<evidence type="ECO:0000313" key="1">
    <source>
        <dbReference type="EMBL" id="CAG8667668.1"/>
    </source>
</evidence>
<feature type="non-terminal residue" evidence="1">
    <location>
        <position position="1"/>
    </location>
</feature>
<dbReference type="OrthoDB" id="2445699at2759"/>
<evidence type="ECO:0000313" key="2">
    <source>
        <dbReference type="Proteomes" id="UP000789405"/>
    </source>
</evidence>
<gene>
    <name evidence="1" type="ORF">DERYTH_LOCUS11052</name>
</gene>
<sequence length="222" mass="25991">MPPKEHYLAKYFEKPKEKANKSNVFSICKFCIKGLGYDVAVVQSKITHKSRDCKNYLKSCQFFLAEYSYEEQQEILNPPDEIVESSSTNKLRTNHLNEALTRQEKKIHETNVATQAQNTNLEVSDNESFDLSEKDTYEDTYKDIYAEDTYVKDTHVEDTHVEDTHVEDTHVEDTYVENTHIENIYVEELNKSNSGDIQNVNNWRHLVSKWIKLADEEEINEL</sequence>
<accession>A0A9N9EB91</accession>
<name>A0A9N9EB91_9GLOM</name>
<dbReference type="AlphaFoldDB" id="A0A9N9EB91"/>
<protein>
    <submittedName>
        <fullName evidence="1">20788_t:CDS:1</fullName>
    </submittedName>
</protein>
<comment type="caution">
    <text evidence="1">The sequence shown here is derived from an EMBL/GenBank/DDBJ whole genome shotgun (WGS) entry which is preliminary data.</text>
</comment>
<keyword evidence="2" id="KW-1185">Reference proteome</keyword>
<proteinExistence type="predicted"/>
<dbReference type="Proteomes" id="UP000789405">
    <property type="component" value="Unassembled WGS sequence"/>
</dbReference>